<dbReference type="AlphaFoldDB" id="A0A5K3EQ75"/>
<protein>
    <submittedName>
        <fullName evidence="1">Zf-3CxxC domain-containing protein</fullName>
    </submittedName>
</protein>
<dbReference type="WBParaSite" id="MCU_002269-RA">
    <property type="protein sequence ID" value="MCU_002269-RA"/>
    <property type="gene ID" value="MCU_002269"/>
</dbReference>
<proteinExistence type="predicted"/>
<accession>A0A5K3EQ75</accession>
<organism evidence="1">
    <name type="scientific">Mesocestoides corti</name>
    <name type="common">Flatworm</name>
    <dbReference type="NCBI Taxonomy" id="53468"/>
    <lineage>
        <taxon>Eukaryota</taxon>
        <taxon>Metazoa</taxon>
        <taxon>Spiralia</taxon>
        <taxon>Lophotrochozoa</taxon>
        <taxon>Platyhelminthes</taxon>
        <taxon>Cestoda</taxon>
        <taxon>Eucestoda</taxon>
        <taxon>Cyclophyllidea</taxon>
        <taxon>Mesocestoididae</taxon>
        <taxon>Mesocestoides</taxon>
    </lineage>
</organism>
<evidence type="ECO:0000313" key="1">
    <source>
        <dbReference type="WBParaSite" id="MCU_002269-RA"/>
    </source>
</evidence>
<reference evidence="1" key="1">
    <citation type="submission" date="2019-11" db="UniProtKB">
        <authorList>
            <consortium name="WormBaseParasite"/>
        </authorList>
    </citation>
    <scope>IDENTIFICATION</scope>
</reference>
<name>A0A5K3EQ75_MESCO</name>
<sequence length="62" mass="7460">HLELESRCNVRNYFCWLINEKAWFPQLRLRGKYICNRGLERVQSCNLYCSSSLKSSRCLRCN</sequence>